<accession>A0A9E2KWS0</accession>
<dbReference type="Gene3D" id="3.90.550.10">
    <property type="entry name" value="Spore Coat Polysaccharide Biosynthesis Protein SpsA, Chain A"/>
    <property type="match status" value="1"/>
</dbReference>
<sequence length="293" mass="34980">MKKILTVFTPTYNRAYILPKCYESLTRQTCKKFVWVIIDDGSTDDTAELVKKWIDEDKIEIRYYYQDNKGMHGAHNKAYKVIDTELNVCIDSDDYMTDDAVEIIIDYWKNNKKEEYCGFGALNIFKNGKVIGTEFPEGLKESKYFDIYKKYKIKGDKKFIYRTELIRENPYPIFRGEKYVGLDYKYMKLDEKYCLGLLNKPVCIVKYLADGSSLNMFRQYRRNPRGFCFYRIENMKNPRGNLLYKFKESIHYVASSIWCRNKKFLKDTPCKFLCICAIPFGYMLYKYTEIKTR</sequence>
<reference evidence="2" key="2">
    <citation type="submission" date="2021-04" db="EMBL/GenBank/DDBJ databases">
        <authorList>
            <person name="Gilroy R."/>
        </authorList>
    </citation>
    <scope>NUCLEOTIDE SEQUENCE</scope>
    <source>
        <strain evidence="2">A6-441</strain>
    </source>
</reference>
<evidence type="ECO:0000313" key="2">
    <source>
        <dbReference type="EMBL" id="MBU3841893.1"/>
    </source>
</evidence>
<dbReference type="AlphaFoldDB" id="A0A9E2KWS0"/>
<organism evidence="2 3">
    <name type="scientific">Candidatus Fusobacterium pullicola</name>
    <dbReference type="NCBI Taxonomy" id="2838601"/>
    <lineage>
        <taxon>Bacteria</taxon>
        <taxon>Fusobacteriati</taxon>
        <taxon>Fusobacteriota</taxon>
        <taxon>Fusobacteriia</taxon>
        <taxon>Fusobacteriales</taxon>
        <taxon>Fusobacteriaceae</taxon>
        <taxon>Fusobacterium</taxon>
    </lineage>
</organism>
<evidence type="ECO:0000313" key="3">
    <source>
        <dbReference type="Proteomes" id="UP000724657"/>
    </source>
</evidence>
<evidence type="ECO:0000259" key="1">
    <source>
        <dbReference type="Pfam" id="PF00535"/>
    </source>
</evidence>
<name>A0A9E2KWS0_9FUSO</name>
<proteinExistence type="predicted"/>
<dbReference type="InterPro" id="IPR029044">
    <property type="entry name" value="Nucleotide-diphossugar_trans"/>
</dbReference>
<feature type="domain" description="Glycosyltransferase 2-like" evidence="1">
    <location>
        <begin position="6"/>
        <end position="164"/>
    </location>
</feature>
<protein>
    <submittedName>
        <fullName evidence="2">Glycosyltransferase family 2 protein</fullName>
    </submittedName>
</protein>
<dbReference type="PANTHER" id="PTHR22916">
    <property type="entry name" value="GLYCOSYLTRANSFERASE"/>
    <property type="match status" value="1"/>
</dbReference>
<dbReference type="CDD" id="cd00761">
    <property type="entry name" value="Glyco_tranf_GTA_type"/>
    <property type="match status" value="1"/>
</dbReference>
<dbReference type="Pfam" id="PF00535">
    <property type="entry name" value="Glycos_transf_2"/>
    <property type="match status" value="1"/>
</dbReference>
<reference evidence="2" key="1">
    <citation type="journal article" date="2021" name="PeerJ">
        <title>Extensive microbial diversity within the chicken gut microbiome revealed by metagenomics and culture.</title>
        <authorList>
            <person name="Gilroy R."/>
            <person name="Ravi A."/>
            <person name="Getino M."/>
            <person name="Pursley I."/>
            <person name="Horton D.L."/>
            <person name="Alikhan N.F."/>
            <person name="Baker D."/>
            <person name="Gharbi K."/>
            <person name="Hall N."/>
            <person name="Watson M."/>
            <person name="Adriaenssens E.M."/>
            <person name="Foster-Nyarko E."/>
            <person name="Jarju S."/>
            <person name="Secka A."/>
            <person name="Antonio M."/>
            <person name="Oren A."/>
            <person name="Chaudhuri R.R."/>
            <person name="La Ragione R."/>
            <person name="Hildebrand F."/>
            <person name="Pallen M.J."/>
        </authorList>
    </citation>
    <scope>NUCLEOTIDE SEQUENCE</scope>
    <source>
        <strain evidence="2">A6-441</strain>
    </source>
</reference>
<dbReference type="EMBL" id="JAHLFN010000020">
    <property type="protein sequence ID" value="MBU3841893.1"/>
    <property type="molecule type" value="Genomic_DNA"/>
</dbReference>
<dbReference type="InterPro" id="IPR001173">
    <property type="entry name" value="Glyco_trans_2-like"/>
</dbReference>
<comment type="caution">
    <text evidence="2">The sequence shown here is derived from an EMBL/GenBank/DDBJ whole genome shotgun (WGS) entry which is preliminary data.</text>
</comment>
<dbReference type="GO" id="GO:0016758">
    <property type="term" value="F:hexosyltransferase activity"/>
    <property type="evidence" value="ECO:0007669"/>
    <property type="project" value="UniProtKB-ARBA"/>
</dbReference>
<gene>
    <name evidence="2" type="ORF">IAA47_02740</name>
</gene>
<dbReference type="Proteomes" id="UP000724657">
    <property type="component" value="Unassembled WGS sequence"/>
</dbReference>
<dbReference type="SUPFAM" id="SSF53448">
    <property type="entry name" value="Nucleotide-diphospho-sugar transferases"/>
    <property type="match status" value="1"/>
</dbReference>
<dbReference type="PANTHER" id="PTHR22916:SF3">
    <property type="entry name" value="UDP-GLCNAC:BETAGAL BETA-1,3-N-ACETYLGLUCOSAMINYLTRANSFERASE-LIKE PROTEIN 1"/>
    <property type="match status" value="1"/>
</dbReference>